<name>A0A078QMD7_PHOVU</name>
<organism evidence="1 2">
    <name type="scientific">Phocaeicola vulgatus str. 3775 SL</name>
    <name type="common">B</name>
    <name type="synonym">iv</name>
    <dbReference type="NCBI Taxonomy" id="1339350"/>
    <lineage>
        <taxon>Bacteria</taxon>
        <taxon>Pseudomonadati</taxon>
        <taxon>Bacteroidota</taxon>
        <taxon>Bacteroidia</taxon>
        <taxon>Bacteroidales</taxon>
        <taxon>Bacteroidaceae</taxon>
        <taxon>Phocaeicola</taxon>
    </lineage>
</organism>
<gene>
    <name evidence="1" type="ORF">M097_4682</name>
</gene>
<sequence length="54" mass="6097">MIETKTFNYGITCSFDYLVSILSLLCKAIRSSKKDGSEKEKAQEKGIVFTDVLF</sequence>
<dbReference type="EMBL" id="JNHI01000086">
    <property type="protein sequence ID" value="KDS24360.1"/>
    <property type="molecule type" value="Genomic_DNA"/>
</dbReference>
<dbReference type="AlphaFoldDB" id="A0A078QMD7"/>
<dbReference type="PATRIC" id="fig|1339350.3.peg.4439"/>
<comment type="caution">
    <text evidence="1">The sequence shown here is derived from an EMBL/GenBank/DDBJ whole genome shotgun (WGS) entry which is preliminary data.</text>
</comment>
<evidence type="ECO:0000313" key="2">
    <source>
        <dbReference type="Proteomes" id="UP000028134"/>
    </source>
</evidence>
<reference evidence="1 2" key="1">
    <citation type="submission" date="2014-04" db="EMBL/GenBank/DDBJ databases">
        <authorList>
            <person name="Sears C."/>
            <person name="Carroll K."/>
            <person name="Sack B.R."/>
            <person name="Qadri F."/>
            <person name="Myers L.L."/>
            <person name="Chung G.-T."/>
            <person name="Escheverria P."/>
            <person name="Fraser C.M."/>
            <person name="Sadzewicz L."/>
            <person name="Shefchek K.A."/>
            <person name="Tallon L."/>
            <person name="Das S.P."/>
            <person name="Daugherty S."/>
            <person name="Mongodin E.F."/>
        </authorList>
    </citation>
    <scope>NUCLEOTIDE SEQUENCE [LARGE SCALE GENOMIC DNA]</scope>
    <source>
        <strain evidence="2">3775 SL(B) 10 (iv)</strain>
    </source>
</reference>
<dbReference type="Proteomes" id="UP000028134">
    <property type="component" value="Unassembled WGS sequence"/>
</dbReference>
<evidence type="ECO:0000313" key="1">
    <source>
        <dbReference type="EMBL" id="KDS24360.1"/>
    </source>
</evidence>
<accession>A0A078QMD7</accession>
<proteinExistence type="predicted"/>
<protein>
    <submittedName>
        <fullName evidence="1">Uncharacterized protein</fullName>
    </submittedName>
</protein>